<evidence type="ECO:0000256" key="5">
    <source>
        <dbReference type="ARBA" id="ARBA00022729"/>
    </source>
</evidence>
<evidence type="ECO:0000256" key="7">
    <source>
        <dbReference type="ARBA" id="ARBA00023157"/>
    </source>
</evidence>
<feature type="signal peptide" evidence="10">
    <location>
        <begin position="1"/>
        <end position="21"/>
    </location>
</feature>
<dbReference type="InterPro" id="IPR000663">
    <property type="entry name" value="Natr_peptide"/>
</dbReference>
<evidence type="ECO:0000313" key="12">
    <source>
        <dbReference type="Proteomes" id="UP001148018"/>
    </source>
</evidence>
<reference evidence="11" key="1">
    <citation type="submission" date="2022-07" db="EMBL/GenBank/DDBJ databases">
        <title>Chromosome-level genome of Muraenolepis orangiensis.</title>
        <authorList>
            <person name="Kim J."/>
        </authorList>
    </citation>
    <scope>NUCLEOTIDE SEQUENCE</scope>
    <source>
        <strain evidence="11">KU_S4_2022</strain>
        <tissue evidence="11">Muscle</tissue>
    </source>
</reference>
<sequence>MQLSRRLPLICLLGLLVNLQGFPSHPINTGLMGGDDVDILKTLLRRLEESLPADTELDRLPVERVLDALQDVDMPATPQREDGEEKEEDEFRARLDEAAIREFLSAKNLKAVRNTDPVRRSSKSSCFGGRMDRIGSASSLGCNKVGKFRR</sequence>
<evidence type="ECO:0000256" key="9">
    <source>
        <dbReference type="SAM" id="MobiDB-lite"/>
    </source>
</evidence>
<keyword evidence="4" id="KW-0372">Hormone</keyword>
<dbReference type="EMBL" id="JANIIK010000117">
    <property type="protein sequence ID" value="KAJ3586799.1"/>
    <property type="molecule type" value="Genomic_DNA"/>
</dbReference>
<evidence type="ECO:0000256" key="4">
    <source>
        <dbReference type="ARBA" id="ARBA00022702"/>
    </source>
</evidence>
<dbReference type="GO" id="GO:0005615">
    <property type="term" value="C:extracellular space"/>
    <property type="evidence" value="ECO:0007669"/>
    <property type="project" value="TreeGrafter"/>
</dbReference>
<accession>A0A9Q0DE92</accession>
<comment type="similarity">
    <text evidence="2 8">Belongs to the natriuretic peptide family.</text>
</comment>
<feature type="compositionally biased region" description="Basic and acidic residues" evidence="9">
    <location>
        <begin position="79"/>
        <end position="91"/>
    </location>
</feature>
<dbReference type="OrthoDB" id="9892281at2759"/>
<dbReference type="GO" id="GO:0005179">
    <property type="term" value="F:hormone activity"/>
    <property type="evidence" value="ECO:0007669"/>
    <property type="project" value="UniProtKB-KW"/>
</dbReference>
<dbReference type="PANTHER" id="PTHR14066">
    <property type="entry name" value="ATRIAL NATRIURETIC FACTOR PRECURSOR"/>
    <property type="match status" value="1"/>
</dbReference>
<evidence type="ECO:0008006" key="13">
    <source>
        <dbReference type="Google" id="ProtNLM"/>
    </source>
</evidence>
<dbReference type="GO" id="GO:0005737">
    <property type="term" value="C:cytoplasm"/>
    <property type="evidence" value="ECO:0007669"/>
    <property type="project" value="TreeGrafter"/>
</dbReference>
<evidence type="ECO:0000256" key="8">
    <source>
        <dbReference type="RuleBase" id="RU003686"/>
    </source>
</evidence>
<dbReference type="AlphaFoldDB" id="A0A9Q0DE92"/>
<feature type="chain" id="PRO_5040429783" description="B-type natriuretic peptide" evidence="10">
    <location>
        <begin position="22"/>
        <end position="150"/>
    </location>
</feature>
<keyword evidence="7" id="KW-1015">Disulfide bond</keyword>
<dbReference type="InterPro" id="IPR030480">
    <property type="entry name" value="Natr_peptide_CS"/>
</dbReference>
<feature type="region of interest" description="Disordered" evidence="9">
    <location>
        <begin position="70"/>
        <end position="91"/>
    </location>
</feature>
<dbReference type="InterPro" id="IPR050787">
    <property type="entry name" value="Natriuretic_peptide"/>
</dbReference>
<dbReference type="Pfam" id="PF00212">
    <property type="entry name" value="ANP"/>
    <property type="match status" value="1"/>
</dbReference>
<dbReference type="PROSITE" id="PS00263">
    <property type="entry name" value="NATRIURETIC_PEPTIDE"/>
    <property type="match status" value="1"/>
</dbReference>
<comment type="caution">
    <text evidence="11">The sequence shown here is derived from an EMBL/GenBank/DDBJ whole genome shotgun (WGS) entry which is preliminary data.</text>
</comment>
<keyword evidence="3" id="KW-0964">Secreted</keyword>
<evidence type="ECO:0000256" key="3">
    <source>
        <dbReference type="ARBA" id="ARBA00022525"/>
    </source>
</evidence>
<organism evidence="11 12">
    <name type="scientific">Muraenolepis orangiensis</name>
    <name type="common">Patagonian moray cod</name>
    <dbReference type="NCBI Taxonomy" id="630683"/>
    <lineage>
        <taxon>Eukaryota</taxon>
        <taxon>Metazoa</taxon>
        <taxon>Chordata</taxon>
        <taxon>Craniata</taxon>
        <taxon>Vertebrata</taxon>
        <taxon>Euteleostomi</taxon>
        <taxon>Actinopterygii</taxon>
        <taxon>Neopterygii</taxon>
        <taxon>Teleostei</taxon>
        <taxon>Neoteleostei</taxon>
        <taxon>Acanthomorphata</taxon>
        <taxon>Zeiogadaria</taxon>
        <taxon>Gadariae</taxon>
        <taxon>Gadiformes</taxon>
        <taxon>Muraenolepidoidei</taxon>
        <taxon>Muraenolepididae</taxon>
        <taxon>Muraenolepis</taxon>
    </lineage>
</organism>
<dbReference type="GO" id="GO:0007168">
    <property type="term" value="P:receptor guanylyl cyclase signaling pathway"/>
    <property type="evidence" value="ECO:0007669"/>
    <property type="project" value="TreeGrafter"/>
</dbReference>
<evidence type="ECO:0000313" key="11">
    <source>
        <dbReference type="EMBL" id="KAJ3586799.1"/>
    </source>
</evidence>
<dbReference type="GO" id="GO:0006182">
    <property type="term" value="P:cGMP biosynthetic process"/>
    <property type="evidence" value="ECO:0007669"/>
    <property type="project" value="TreeGrafter"/>
</dbReference>
<dbReference type="GO" id="GO:0003085">
    <property type="term" value="P:negative regulation of systemic arterial blood pressure"/>
    <property type="evidence" value="ECO:0007669"/>
    <property type="project" value="TreeGrafter"/>
</dbReference>
<comment type="subcellular location">
    <subcellularLocation>
        <location evidence="1 8">Secreted</location>
    </subcellularLocation>
</comment>
<evidence type="ECO:0000256" key="1">
    <source>
        <dbReference type="ARBA" id="ARBA00004613"/>
    </source>
</evidence>
<evidence type="ECO:0000256" key="10">
    <source>
        <dbReference type="SAM" id="SignalP"/>
    </source>
</evidence>
<evidence type="ECO:0000256" key="2">
    <source>
        <dbReference type="ARBA" id="ARBA00009041"/>
    </source>
</evidence>
<gene>
    <name evidence="11" type="ORF">NHX12_013191</name>
</gene>
<dbReference type="SMART" id="SM00183">
    <property type="entry name" value="NAT_PEP"/>
    <property type="match status" value="1"/>
</dbReference>
<dbReference type="GO" id="GO:0051427">
    <property type="term" value="F:hormone receptor binding"/>
    <property type="evidence" value="ECO:0007669"/>
    <property type="project" value="TreeGrafter"/>
</dbReference>
<evidence type="ECO:0000256" key="6">
    <source>
        <dbReference type="ARBA" id="ARBA00022858"/>
    </source>
</evidence>
<dbReference type="GO" id="GO:0097746">
    <property type="term" value="P:blood vessel diameter maintenance"/>
    <property type="evidence" value="ECO:0007669"/>
    <property type="project" value="UniProtKB-KW"/>
</dbReference>
<keyword evidence="12" id="KW-1185">Reference proteome</keyword>
<name>A0A9Q0DE92_9TELE</name>
<dbReference type="PANTHER" id="PTHR14066:SF10">
    <property type="entry name" value="NATRIURETIC PEPTIDES B"/>
    <property type="match status" value="1"/>
</dbReference>
<protein>
    <recommendedName>
        <fullName evidence="13">B-type natriuretic peptide</fullName>
    </recommendedName>
</protein>
<dbReference type="PRINTS" id="PR00711">
    <property type="entry name" value="ANATPEPTIDE"/>
</dbReference>
<dbReference type="GO" id="GO:0019934">
    <property type="term" value="P:cGMP-mediated signaling"/>
    <property type="evidence" value="ECO:0007669"/>
    <property type="project" value="TreeGrafter"/>
</dbReference>
<keyword evidence="5 10" id="KW-0732">Signal</keyword>
<keyword evidence="6 8" id="KW-0838">Vasoactive</keyword>
<proteinExistence type="inferred from homology"/>
<dbReference type="InterPro" id="IPR002407">
    <property type="entry name" value="Natriuretic_peptide_atrial"/>
</dbReference>
<dbReference type="GO" id="GO:0007218">
    <property type="term" value="P:neuropeptide signaling pathway"/>
    <property type="evidence" value="ECO:0007669"/>
    <property type="project" value="TreeGrafter"/>
</dbReference>
<dbReference type="Proteomes" id="UP001148018">
    <property type="component" value="Unassembled WGS sequence"/>
</dbReference>